<evidence type="ECO:0000313" key="3">
    <source>
        <dbReference type="Proteomes" id="UP000266385"/>
    </source>
</evidence>
<gene>
    <name evidence="2" type="ORF">D1223_02705</name>
</gene>
<dbReference type="RefSeq" id="WP_119374855.1">
    <property type="nucleotide sequence ID" value="NZ_QWFX01000005.1"/>
</dbReference>
<sequence length="205" mass="21713">MVRALILLVMSIASAQVSAAQQGFQSPQPGTMITWKYEFGDQTYIRLNEVVISGEDFIIYDPDIQRSSGEAADYIVEFSGVHSQSCDQPLPGDEDRAALSAIWPLIPGASASVRTGVNSAYSVAEPVKVELISNIEGAGDALSVQTAYGEAEMTLAVSPVLGMPVQVVWASGDKGQVLEVIEPQGGLSPTDMAGQDLGYCSELLE</sequence>
<organism evidence="2 3">
    <name type="scientific">Henriciella mobilis</name>
    <dbReference type="NCBI Taxonomy" id="2305467"/>
    <lineage>
        <taxon>Bacteria</taxon>
        <taxon>Pseudomonadati</taxon>
        <taxon>Pseudomonadota</taxon>
        <taxon>Alphaproteobacteria</taxon>
        <taxon>Hyphomonadales</taxon>
        <taxon>Hyphomonadaceae</taxon>
        <taxon>Henriciella</taxon>
    </lineage>
</organism>
<comment type="caution">
    <text evidence="2">The sequence shown here is derived from an EMBL/GenBank/DDBJ whole genome shotgun (WGS) entry which is preliminary data.</text>
</comment>
<evidence type="ECO:0000256" key="1">
    <source>
        <dbReference type="SAM" id="SignalP"/>
    </source>
</evidence>
<dbReference type="EMBL" id="QWFX01000005">
    <property type="protein sequence ID" value="RIJ32775.1"/>
    <property type="molecule type" value="Genomic_DNA"/>
</dbReference>
<keyword evidence="3" id="KW-1185">Reference proteome</keyword>
<reference evidence="2 3" key="1">
    <citation type="submission" date="2018-08" db="EMBL/GenBank/DDBJ databases">
        <title>Henriciella mobilis sp. nov., isolated from seawater.</title>
        <authorList>
            <person name="Cheng H."/>
            <person name="Wu Y.-H."/>
            <person name="Xu X.-W."/>
            <person name="Guo L.-L."/>
        </authorList>
    </citation>
    <scope>NUCLEOTIDE SEQUENCE [LARGE SCALE GENOMIC DNA]</scope>
    <source>
        <strain evidence="2 3">JN25</strain>
    </source>
</reference>
<dbReference type="AlphaFoldDB" id="A0A399RTG5"/>
<dbReference type="Proteomes" id="UP000266385">
    <property type="component" value="Unassembled WGS sequence"/>
</dbReference>
<dbReference type="OrthoDB" id="7630928at2"/>
<keyword evidence="1" id="KW-0732">Signal</keyword>
<protein>
    <submittedName>
        <fullName evidence="2">Uncharacterized protein</fullName>
    </submittedName>
</protein>
<feature type="signal peptide" evidence="1">
    <location>
        <begin position="1"/>
        <end position="19"/>
    </location>
</feature>
<feature type="chain" id="PRO_5017381377" evidence="1">
    <location>
        <begin position="20"/>
        <end position="205"/>
    </location>
</feature>
<name>A0A399RTG5_9PROT</name>
<evidence type="ECO:0000313" key="2">
    <source>
        <dbReference type="EMBL" id="RIJ32775.1"/>
    </source>
</evidence>
<proteinExistence type="predicted"/>
<accession>A0A399RTG5</accession>